<keyword evidence="4" id="KW-1185">Reference proteome</keyword>
<comment type="cofactor">
    <cofactor evidence="1">
        <name>Mg(2+)</name>
        <dbReference type="ChEBI" id="CHEBI:18420"/>
    </cofactor>
</comment>
<proteinExistence type="inferred from homology"/>
<reference evidence="3" key="2">
    <citation type="journal article" date="2023" name="BMC Genomics">
        <title>Pest status, molecular evolution, and epigenetic factors derived from the genome assembly of Frankliniella fusca, a thysanopteran phytovirus vector.</title>
        <authorList>
            <person name="Catto M.A."/>
            <person name="Labadie P.E."/>
            <person name="Jacobson A.L."/>
            <person name="Kennedy G.G."/>
            <person name="Srinivasan R."/>
            <person name="Hunt B.G."/>
        </authorList>
    </citation>
    <scope>NUCLEOTIDE SEQUENCE</scope>
    <source>
        <strain evidence="3">PL_HMW_Pooled</strain>
    </source>
</reference>
<dbReference type="Pfam" id="PF05970">
    <property type="entry name" value="PIF1"/>
    <property type="match status" value="1"/>
</dbReference>
<evidence type="ECO:0000313" key="4">
    <source>
        <dbReference type="Proteomes" id="UP001219518"/>
    </source>
</evidence>
<feature type="domain" description="DNA helicase Pif1-like DEAD-box helicase" evidence="2">
    <location>
        <begin position="8"/>
        <end position="133"/>
    </location>
</feature>
<keyword evidence="1" id="KW-0067">ATP-binding</keyword>
<dbReference type="GO" id="GO:0016787">
    <property type="term" value="F:hydrolase activity"/>
    <property type="evidence" value="ECO:0007669"/>
    <property type="project" value="UniProtKB-KW"/>
</dbReference>
<dbReference type="Proteomes" id="UP001219518">
    <property type="component" value="Unassembled WGS sequence"/>
</dbReference>
<evidence type="ECO:0000313" key="3">
    <source>
        <dbReference type="EMBL" id="KAK3909285.1"/>
    </source>
</evidence>
<name>A0AAE1GWS7_9NEOP</name>
<keyword evidence="1" id="KW-0227">DNA damage</keyword>
<dbReference type="EC" id="5.6.2.3" evidence="1"/>
<keyword evidence="1" id="KW-0234">DNA repair</keyword>
<dbReference type="AlphaFoldDB" id="A0AAE1GWS7"/>
<protein>
    <recommendedName>
        <fullName evidence="1">ATP-dependent DNA helicase</fullName>
        <ecNumber evidence="1">5.6.2.3</ecNumber>
    </recommendedName>
</protein>
<comment type="caution">
    <text evidence="3">The sequence shown here is derived from an EMBL/GenBank/DDBJ whole genome shotgun (WGS) entry which is preliminary data.</text>
</comment>
<dbReference type="InterPro" id="IPR027417">
    <property type="entry name" value="P-loop_NTPase"/>
</dbReference>
<evidence type="ECO:0000256" key="1">
    <source>
        <dbReference type="RuleBase" id="RU363044"/>
    </source>
</evidence>
<evidence type="ECO:0000259" key="2">
    <source>
        <dbReference type="Pfam" id="PF05970"/>
    </source>
</evidence>
<dbReference type="GO" id="GO:0043139">
    <property type="term" value="F:5'-3' DNA helicase activity"/>
    <property type="evidence" value="ECO:0007669"/>
    <property type="project" value="UniProtKB-EC"/>
</dbReference>
<keyword evidence="1" id="KW-0378">Hydrolase</keyword>
<dbReference type="SUPFAM" id="SSF52540">
    <property type="entry name" value="P-loop containing nucleoside triphosphate hydrolases"/>
    <property type="match status" value="1"/>
</dbReference>
<comment type="catalytic activity">
    <reaction evidence="1">
        <text>ATP + H2O = ADP + phosphate + H(+)</text>
        <dbReference type="Rhea" id="RHEA:13065"/>
        <dbReference type="ChEBI" id="CHEBI:15377"/>
        <dbReference type="ChEBI" id="CHEBI:15378"/>
        <dbReference type="ChEBI" id="CHEBI:30616"/>
        <dbReference type="ChEBI" id="CHEBI:43474"/>
        <dbReference type="ChEBI" id="CHEBI:456216"/>
        <dbReference type="EC" id="5.6.2.3"/>
    </reaction>
</comment>
<gene>
    <name evidence="3" type="ORF">KUF71_019340</name>
</gene>
<dbReference type="Gene3D" id="3.40.50.300">
    <property type="entry name" value="P-loop containing nucleotide triphosphate hydrolases"/>
    <property type="match status" value="1"/>
</dbReference>
<dbReference type="EMBL" id="JAHWGI010000089">
    <property type="protein sequence ID" value="KAK3909285.1"/>
    <property type="molecule type" value="Genomic_DNA"/>
</dbReference>
<dbReference type="InterPro" id="IPR051055">
    <property type="entry name" value="PIF1_helicase"/>
</dbReference>
<keyword evidence="1" id="KW-0233">DNA recombination</keyword>
<dbReference type="GO" id="GO:0006310">
    <property type="term" value="P:DNA recombination"/>
    <property type="evidence" value="ECO:0007669"/>
    <property type="project" value="UniProtKB-KW"/>
</dbReference>
<reference evidence="3" key="1">
    <citation type="submission" date="2021-07" db="EMBL/GenBank/DDBJ databases">
        <authorList>
            <person name="Catto M.A."/>
            <person name="Jacobson A."/>
            <person name="Kennedy G."/>
            <person name="Labadie P."/>
            <person name="Hunt B.G."/>
            <person name="Srinivasan R."/>
        </authorList>
    </citation>
    <scope>NUCLEOTIDE SEQUENCE</scope>
    <source>
        <strain evidence="3">PL_HMW_Pooled</strain>
        <tissue evidence="3">Head</tissue>
    </source>
</reference>
<dbReference type="GO" id="GO:0000723">
    <property type="term" value="P:telomere maintenance"/>
    <property type="evidence" value="ECO:0007669"/>
    <property type="project" value="InterPro"/>
</dbReference>
<organism evidence="3 4">
    <name type="scientific">Frankliniella fusca</name>
    <dbReference type="NCBI Taxonomy" id="407009"/>
    <lineage>
        <taxon>Eukaryota</taxon>
        <taxon>Metazoa</taxon>
        <taxon>Ecdysozoa</taxon>
        <taxon>Arthropoda</taxon>
        <taxon>Hexapoda</taxon>
        <taxon>Insecta</taxon>
        <taxon>Pterygota</taxon>
        <taxon>Neoptera</taxon>
        <taxon>Paraneoptera</taxon>
        <taxon>Thysanoptera</taxon>
        <taxon>Terebrantia</taxon>
        <taxon>Thripoidea</taxon>
        <taxon>Thripidae</taxon>
        <taxon>Frankliniella</taxon>
    </lineage>
</organism>
<sequence length="225" mass="24777">MYTANRRTGKSLLIRYLVQKLRTKFGCDSYLLLGSTGVAAINIGGSTIHSALKIPLNSGNFKPLTGDVAREFCNKMEKVKFIVLDEFSMVSCSLLGMIDKRIREGTGKDEPFGGLNVYLCGDYNQLPPVMGTALYGGVCHSELALHGRNVFDSFEAHCVLTKGHRQSDVIFQELLDRHQILLSTKLLATRLQSYNSYGMPGTRLSGALLVARLSVRSLIKSNTLI</sequence>
<dbReference type="GO" id="GO:0006281">
    <property type="term" value="P:DNA repair"/>
    <property type="evidence" value="ECO:0007669"/>
    <property type="project" value="UniProtKB-KW"/>
</dbReference>
<keyword evidence="1" id="KW-0547">Nucleotide-binding</keyword>
<accession>A0AAE1GWS7</accession>
<dbReference type="InterPro" id="IPR010285">
    <property type="entry name" value="DNA_helicase_pif1-like_DEAD"/>
</dbReference>
<dbReference type="PANTHER" id="PTHR47642">
    <property type="entry name" value="ATP-DEPENDENT DNA HELICASE"/>
    <property type="match status" value="1"/>
</dbReference>
<comment type="similarity">
    <text evidence="1">Belongs to the helicase family.</text>
</comment>
<dbReference type="GO" id="GO:0005524">
    <property type="term" value="F:ATP binding"/>
    <property type="evidence" value="ECO:0007669"/>
    <property type="project" value="UniProtKB-KW"/>
</dbReference>
<keyword evidence="1 3" id="KW-0347">Helicase</keyword>